<keyword evidence="5" id="KW-1185">Reference proteome</keyword>
<dbReference type="Gene3D" id="1.10.3580.10">
    <property type="entry name" value="ATP12 ATPase"/>
    <property type="match status" value="1"/>
</dbReference>
<evidence type="ECO:0000256" key="1">
    <source>
        <dbReference type="ARBA" id="ARBA00008231"/>
    </source>
</evidence>
<dbReference type="InterPro" id="IPR042272">
    <property type="entry name" value="ATP12_ATP_synth-F1-assembly_N"/>
</dbReference>
<dbReference type="KEGG" id="rdi:CMV14_01325"/>
<keyword evidence="3" id="KW-0143">Chaperone</keyword>
<dbReference type="EMBL" id="NWUF01000003">
    <property type="protein sequence ID" value="PCE43416.1"/>
    <property type="molecule type" value="Genomic_DNA"/>
</dbReference>
<dbReference type="PANTHER" id="PTHR21013">
    <property type="entry name" value="ATP SYNTHASE MITOCHONDRIAL F1 COMPLEX ASSEMBLY FACTOR 2/ATP12 PROTEIN, MITOCHONDRIAL PRECURSOR"/>
    <property type="match status" value="1"/>
</dbReference>
<evidence type="ECO:0000313" key="5">
    <source>
        <dbReference type="Proteomes" id="UP000218934"/>
    </source>
</evidence>
<organism evidence="4 5">
    <name type="scientific">Rhizorhabdus dicambivorans</name>
    <dbReference type="NCBI Taxonomy" id="1850238"/>
    <lineage>
        <taxon>Bacteria</taxon>
        <taxon>Pseudomonadati</taxon>
        <taxon>Pseudomonadota</taxon>
        <taxon>Alphaproteobacteria</taxon>
        <taxon>Sphingomonadales</taxon>
        <taxon>Sphingomonadaceae</taxon>
        <taxon>Rhizorhabdus</taxon>
    </lineage>
</organism>
<reference evidence="4 5" key="1">
    <citation type="submission" date="2017-09" db="EMBL/GenBank/DDBJ databases">
        <title>The Catabolism of 3,6-Dichlorosalicylic acid is Initiated by the Cytochrome P450 Monooxygenase DsmABC in Rhizorhabdus dicambivorans Ndbn-20.</title>
        <authorList>
            <person name="Na L."/>
        </authorList>
    </citation>
    <scope>NUCLEOTIDE SEQUENCE [LARGE SCALE GENOMIC DNA]</scope>
    <source>
        <strain evidence="4 5">Ndbn-20m</strain>
    </source>
</reference>
<sequence length="230" mass="24854">MKRFYKTVTTEAVAGGHAIRLDGRAVKTPARADLVLPTSALAHAVAAEWDAQAEEIDPRSMPLTGLANAAIDRVAPDPAAFTQGLAAYAETDLLCYRAESPAELVGSQAEAWDPLLDWAQQRYDIHFELAEGIVHRAQPPETVARLAAAIHQRDAFALAALQPLVTISGSLVIALALAEGEIDVESAFAAAHLDELWQIEQWGEDELARQARENKRADFKAGARFLALLV</sequence>
<dbReference type="SUPFAM" id="SSF160909">
    <property type="entry name" value="ATP12-like"/>
    <property type="match status" value="1"/>
</dbReference>
<proteinExistence type="inferred from homology"/>
<dbReference type="GO" id="GO:0043461">
    <property type="term" value="P:proton-transporting ATP synthase complex assembly"/>
    <property type="evidence" value="ECO:0007669"/>
    <property type="project" value="InterPro"/>
</dbReference>
<dbReference type="RefSeq" id="WP_066959803.1">
    <property type="nucleotide sequence ID" value="NZ_CP023449.1"/>
</dbReference>
<protein>
    <submittedName>
        <fullName evidence="4">ATPase</fullName>
    </submittedName>
</protein>
<keyword evidence="2" id="KW-0809">Transit peptide</keyword>
<name>A0A2A4FYW0_9SPHN</name>
<dbReference type="Proteomes" id="UP000218934">
    <property type="component" value="Unassembled WGS sequence"/>
</dbReference>
<evidence type="ECO:0000313" key="4">
    <source>
        <dbReference type="EMBL" id="PCE43416.1"/>
    </source>
</evidence>
<evidence type="ECO:0000256" key="2">
    <source>
        <dbReference type="ARBA" id="ARBA00022946"/>
    </source>
</evidence>
<dbReference type="InterPro" id="IPR023335">
    <property type="entry name" value="ATP12_ortho_dom_sf"/>
</dbReference>
<comment type="similarity">
    <text evidence="1">Belongs to the ATP12 family.</text>
</comment>
<accession>A0A2A4FYW0</accession>
<dbReference type="AlphaFoldDB" id="A0A2A4FYW0"/>
<dbReference type="InterPro" id="IPR011419">
    <property type="entry name" value="ATP12_ATP_synth-F1-assembly"/>
</dbReference>
<dbReference type="Gene3D" id="3.30.2180.10">
    <property type="entry name" value="ATP12-like"/>
    <property type="match status" value="1"/>
</dbReference>
<dbReference type="OrthoDB" id="9797825at2"/>
<gene>
    <name evidence="4" type="ORF">COO09_03645</name>
</gene>
<comment type="caution">
    <text evidence="4">The sequence shown here is derived from an EMBL/GenBank/DDBJ whole genome shotgun (WGS) entry which is preliminary data.</text>
</comment>
<dbReference type="Pfam" id="PF07542">
    <property type="entry name" value="ATP12"/>
    <property type="match status" value="1"/>
</dbReference>
<dbReference type="PANTHER" id="PTHR21013:SF10">
    <property type="entry name" value="ATP SYNTHASE MITOCHONDRIAL F1 COMPLEX ASSEMBLY FACTOR 2"/>
    <property type="match status" value="1"/>
</dbReference>
<evidence type="ECO:0000256" key="3">
    <source>
        <dbReference type="ARBA" id="ARBA00023186"/>
    </source>
</evidence>